<keyword evidence="4 6" id="KW-0949">S-adenosyl-L-methionine</keyword>
<dbReference type="InterPro" id="IPR050390">
    <property type="entry name" value="C5-Methyltransferase"/>
</dbReference>
<keyword evidence="3 6" id="KW-0808">Transferase</keyword>
<dbReference type="Gene3D" id="3.40.50.150">
    <property type="entry name" value="Vaccinia Virus protein VP39"/>
    <property type="match status" value="1"/>
</dbReference>
<evidence type="ECO:0000256" key="1">
    <source>
        <dbReference type="ARBA" id="ARBA00011975"/>
    </source>
</evidence>
<evidence type="ECO:0000256" key="6">
    <source>
        <dbReference type="PROSITE-ProRule" id="PRU01016"/>
    </source>
</evidence>
<feature type="active site" evidence="6">
    <location>
        <position position="74"/>
    </location>
</feature>
<keyword evidence="8" id="KW-1185">Reference proteome</keyword>
<gene>
    <name evidence="7" type="ORF">BJ958_005410</name>
</gene>
<dbReference type="PRINTS" id="PR00105">
    <property type="entry name" value="C5METTRFRASE"/>
</dbReference>
<dbReference type="InterPro" id="IPR001525">
    <property type="entry name" value="C5_MeTfrase"/>
</dbReference>
<keyword evidence="5" id="KW-0680">Restriction system</keyword>
<evidence type="ECO:0000313" key="8">
    <source>
        <dbReference type="Proteomes" id="UP000582231"/>
    </source>
</evidence>
<dbReference type="PROSITE" id="PS51679">
    <property type="entry name" value="SAM_MT_C5"/>
    <property type="match status" value="1"/>
</dbReference>
<evidence type="ECO:0000256" key="4">
    <source>
        <dbReference type="ARBA" id="ARBA00022691"/>
    </source>
</evidence>
<evidence type="ECO:0000256" key="2">
    <source>
        <dbReference type="ARBA" id="ARBA00022603"/>
    </source>
</evidence>
<protein>
    <recommendedName>
        <fullName evidence="1">DNA (cytosine-5-)-methyltransferase</fullName>
        <ecNumber evidence="1">2.1.1.37</ecNumber>
    </recommendedName>
</protein>
<keyword evidence="2 6" id="KW-0489">Methyltransferase</keyword>
<dbReference type="GO" id="GO:0003886">
    <property type="term" value="F:DNA (cytosine-5-)-methyltransferase activity"/>
    <property type="evidence" value="ECO:0007669"/>
    <property type="project" value="UniProtKB-EC"/>
</dbReference>
<dbReference type="EMBL" id="JACCBF010000001">
    <property type="protein sequence ID" value="NYD33864.1"/>
    <property type="molecule type" value="Genomic_DNA"/>
</dbReference>
<dbReference type="SUPFAM" id="SSF53335">
    <property type="entry name" value="S-adenosyl-L-methionine-dependent methyltransferases"/>
    <property type="match status" value="1"/>
</dbReference>
<proteinExistence type="inferred from homology"/>
<dbReference type="AlphaFoldDB" id="A0A852S172"/>
<evidence type="ECO:0000256" key="3">
    <source>
        <dbReference type="ARBA" id="ARBA00022679"/>
    </source>
</evidence>
<dbReference type="Pfam" id="PF00145">
    <property type="entry name" value="DNA_methylase"/>
    <property type="match status" value="3"/>
</dbReference>
<dbReference type="GO" id="GO:0009307">
    <property type="term" value="P:DNA restriction-modification system"/>
    <property type="evidence" value="ECO:0007669"/>
    <property type="project" value="UniProtKB-KW"/>
</dbReference>
<dbReference type="EC" id="2.1.1.37" evidence="1"/>
<dbReference type="Proteomes" id="UP000582231">
    <property type="component" value="Unassembled WGS sequence"/>
</dbReference>
<dbReference type="PANTHER" id="PTHR10629">
    <property type="entry name" value="CYTOSINE-SPECIFIC METHYLTRANSFERASE"/>
    <property type="match status" value="1"/>
</dbReference>
<evidence type="ECO:0000256" key="5">
    <source>
        <dbReference type="ARBA" id="ARBA00022747"/>
    </source>
</evidence>
<dbReference type="GO" id="GO:0032259">
    <property type="term" value="P:methylation"/>
    <property type="evidence" value="ECO:0007669"/>
    <property type="project" value="UniProtKB-KW"/>
</dbReference>
<dbReference type="Gene3D" id="3.90.120.10">
    <property type="entry name" value="DNA Methylase, subunit A, domain 2"/>
    <property type="match status" value="1"/>
</dbReference>
<dbReference type="PANTHER" id="PTHR10629:SF52">
    <property type="entry name" value="DNA (CYTOSINE-5)-METHYLTRANSFERASE 1"/>
    <property type="match status" value="1"/>
</dbReference>
<comment type="caution">
    <text evidence="7">The sequence shown here is derived from an EMBL/GenBank/DDBJ whole genome shotgun (WGS) entry which is preliminary data.</text>
</comment>
<name>A0A852S172_9ACTN</name>
<accession>A0A852S172</accession>
<sequence>MTTSYDALDDFAGPGGWDLGAALLGLDTLGIEWDQAACDTATAAGFARERADVSTHDARPWRGKIPLYISSPPCTLFSTAGKGTGRAALGVLADGIRRMFAGDDCRAEVREEIYREHTLPARTEENEARKPEKRWSPEKVEKAARDDAFIAALVLEPARRILDLDPERVAMEQVPAVLPLWEVYGYEMRQRGWSVWTGVVNAADYGVPQTRKRAIYMASRVSIVAPPTPTHAEHPEDGDLFGGGRAKWVSMAAALGIGFEDEPAATISSGGGKTGGAEPFANAGYRKRLAAAIDRRTNSKGPGGTVVPTALGSIERPAPTLTSKAGEQWVLRMGNQQNAAVRALAEPAPTMAFGNNSSSMEWIRTRPATTIVGSFGADTVSPPGYRLDVSRQNAEGGVKITVAEGGVLQSFPWDYPWQGPRTKQFEQVGNAVPPLLAAHILAALTGRTLAVAA</sequence>
<dbReference type="RefSeq" id="WP_179729853.1">
    <property type="nucleotide sequence ID" value="NZ_BAABEF010000001.1"/>
</dbReference>
<comment type="similarity">
    <text evidence="6">Belongs to the class I-like SAM-binding methyltransferase superfamily. C5-methyltransferase family.</text>
</comment>
<dbReference type="InterPro" id="IPR029063">
    <property type="entry name" value="SAM-dependent_MTases_sf"/>
</dbReference>
<reference evidence="7 8" key="1">
    <citation type="submission" date="2020-07" db="EMBL/GenBank/DDBJ databases">
        <title>Sequencing the genomes of 1000 actinobacteria strains.</title>
        <authorList>
            <person name="Klenk H.-P."/>
        </authorList>
    </citation>
    <scope>NUCLEOTIDE SEQUENCE [LARGE SCALE GENOMIC DNA]</scope>
    <source>
        <strain evidence="7 8">DSM 19082</strain>
    </source>
</reference>
<evidence type="ECO:0000313" key="7">
    <source>
        <dbReference type="EMBL" id="NYD33864.1"/>
    </source>
</evidence>
<organism evidence="7 8">
    <name type="scientific">Nocardioides kongjuensis</name>
    <dbReference type="NCBI Taxonomy" id="349522"/>
    <lineage>
        <taxon>Bacteria</taxon>
        <taxon>Bacillati</taxon>
        <taxon>Actinomycetota</taxon>
        <taxon>Actinomycetes</taxon>
        <taxon>Propionibacteriales</taxon>
        <taxon>Nocardioidaceae</taxon>
        <taxon>Nocardioides</taxon>
    </lineage>
</organism>